<reference evidence="1" key="1">
    <citation type="submission" date="2021-01" db="EMBL/GenBank/DDBJ databases">
        <authorList>
            <consortium name="Genoscope - CEA"/>
            <person name="William W."/>
        </authorList>
    </citation>
    <scope>NUCLEOTIDE SEQUENCE</scope>
</reference>
<dbReference type="Proteomes" id="UP000688137">
    <property type="component" value="Unassembled WGS sequence"/>
</dbReference>
<comment type="caution">
    <text evidence="1">The sequence shown here is derived from an EMBL/GenBank/DDBJ whole genome shotgun (WGS) entry which is preliminary data.</text>
</comment>
<accession>A0A8S1Q697</accession>
<protein>
    <recommendedName>
        <fullName evidence="3">Ubiquitin-like domain-containing protein</fullName>
    </recommendedName>
</protein>
<proteinExistence type="predicted"/>
<evidence type="ECO:0008006" key="3">
    <source>
        <dbReference type="Google" id="ProtNLM"/>
    </source>
</evidence>
<dbReference type="EMBL" id="CAJJDM010000150">
    <property type="protein sequence ID" value="CAD8110988.1"/>
    <property type="molecule type" value="Genomic_DNA"/>
</dbReference>
<organism evidence="1 2">
    <name type="scientific">Paramecium primaurelia</name>
    <dbReference type="NCBI Taxonomy" id="5886"/>
    <lineage>
        <taxon>Eukaryota</taxon>
        <taxon>Sar</taxon>
        <taxon>Alveolata</taxon>
        <taxon>Ciliophora</taxon>
        <taxon>Intramacronucleata</taxon>
        <taxon>Oligohymenophorea</taxon>
        <taxon>Peniculida</taxon>
        <taxon>Parameciidae</taxon>
        <taxon>Paramecium</taxon>
    </lineage>
</organism>
<gene>
    <name evidence="1" type="ORF">PPRIM_AZ9-3.1.T1460040</name>
</gene>
<sequence length="437" mass="51077">MQEYLVEIIAFGNCLQINLDKSTTIGELYGFLEEQYPDWFINEGGQNLKLIFLAKNQVLERSSNTLESILMNNKNCKFELKDQKNFMNSNDFIDSNEIRQTQVQALQKQNSNNLQVQNTQQQRNYQNQVQQQQVGLNQQHLSQPIQQNQGYQQNIYPPNQQQNQYYNQQVINQNNFQQLNNNYQQVNPQLYQQTQMNNYKNQIQPNIKITIKYQQNQILLDVDSTLTLDQLLAHFYQQFQIDEQIELYYGNILLSKMDHNLTIIQAGINNQSVIECRQSQPQFQQNLITEVNPSKTSQPNSQFSQFYQQMQFQQALPKQVYQQGPPQQVSHPQQQINQFQYQYQSPQEFPIIDINFTILDGIINRSFSMKGTILLTINDLINTIQQYLGLSSEAAAIQIYLGNIQIQGEKLNFSLQMLQMVKSPLQFTAKVMYSGGQ</sequence>
<evidence type="ECO:0000313" key="1">
    <source>
        <dbReference type="EMBL" id="CAD8110988.1"/>
    </source>
</evidence>
<dbReference type="AlphaFoldDB" id="A0A8S1Q697"/>
<name>A0A8S1Q697_PARPR</name>
<keyword evidence="2" id="KW-1185">Reference proteome</keyword>
<evidence type="ECO:0000313" key="2">
    <source>
        <dbReference type="Proteomes" id="UP000688137"/>
    </source>
</evidence>